<dbReference type="InterPro" id="IPR033116">
    <property type="entry name" value="TRYPSIN_SER"/>
</dbReference>
<evidence type="ECO:0000256" key="1">
    <source>
        <dbReference type="ARBA" id="ARBA00004613"/>
    </source>
</evidence>
<dbReference type="CDD" id="cd00190">
    <property type="entry name" value="Tryp_SPc"/>
    <property type="match status" value="1"/>
</dbReference>
<evidence type="ECO:0000256" key="2">
    <source>
        <dbReference type="ARBA" id="ARBA00022525"/>
    </source>
</evidence>
<dbReference type="PRINTS" id="PR00722">
    <property type="entry name" value="CHYMOTRYPSIN"/>
</dbReference>
<keyword evidence="14" id="KW-1185">Reference proteome</keyword>
<dbReference type="GO" id="GO:0004252">
    <property type="term" value="F:serine-type endopeptidase activity"/>
    <property type="evidence" value="ECO:0007669"/>
    <property type="project" value="InterPro"/>
</dbReference>
<sequence>MKATQFSTVCVVFLLVMIPVPVMGAIVRECKSEERCVQIALCGQYLHYVNEAPKNWPPSVRQEAINQLCEVQVSVNGSKVYYICCSQQEILCGVSRVQLIAYGQQARAYAFPWMVLLESSLSAEPACGGSLINDRHVLTAAHCVKARTITAVRIGVHDLNADEDGCNDRIRFADDYGIIDEDADNKADEYSASCGPPEQRIPIETIVTHPKYSPRSKRNDLAIIRLRFPAVIGYSVIPICLPLTDQLRAYRPSDSFVTGWGVTETGERSAVLRYTVLPTLPLPDCAMRIKELDRMIVLDEGHLCAGGNNKSAHCQGDSGGPLQYISDSTRFVLQGVVSFGVKSCGTKIAPGVFANVSNFIDWIVEEGKVLT</sequence>
<accession>A0A084WQM5</accession>
<gene>
    <name evidence="12" type="ORF">ZHAS_00020767</name>
</gene>
<dbReference type="AlphaFoldDB" id="A0A084WQM5"/>
<dbReference type="FunFam" id="2.40.10.10:FF:000054">
    <property type="entry name" value="Complement C1r subcomponent"/>
    <property type="match status" value="1"/>
</dbReference>
<feature type="signal peptide" evidence="10">
    <location>
        <begin position="1"/>
        <end position="24"/>
    </location>
</feature>
<dbReference type="PROSITE" id="PS50240">
    <property type="entry name" value="TRYPSIN_DOM"/>
    <property type="match status" value="1"/>
</dbReference>
<dbReference type="InterPro" id="IPR051487">
    <property type="entry name" value="Ser/Thr_Proteases_Immune/Dev"/>
</dbReference>
<keyword evidence="6" id="KW-1015">Disulfide bond</keyword>
<feature type="domain" description="Peptidase S1" evidence="11">
    <location>
        <begin position="100"/>
        <end position="368"/>
    </location>
</feature>
<dbReference type="STRING" id="74873.A0A084WQM5"/>
<evidence type="ECO:0000256" key="9">
    <source>
        <dbReference type="RuleBase" id="RU363034"/>
    </source>
</evidence>
<evidence type="ECO:0000256" key="3">
    <source>
        <dbReference type="ARBA" id="ARBA00022588"/>
    </source>
</evidence>
<keyword evidence="9" id="KW-0378">Hydrolase</keyword>
<keyword evidence="7" id="KW-0325">Glycoprotein</keyword>
<keyword evidence="9" id="KW-0720">Serine protease</keyword>
<dbReference type="InterPro" id="IPR009003">
    <property type="entry name" value="Peptidase_S1_PA"/>
</dbReference>
<dbReference type="PROSITE" id="PS00135">
    <property type="entry name" value="TRYPSIN_SER"/>
    <property type="match status" value="1"/>
</dbReference>
<dbReference type="PANTHER" id="PTHR24256">
    <property type="entry name" value="TRYPTASE-RELATED"/>
    <property type="match status" value="1"/>
</dbReference>
<keyword evidence="9" id="KW-0645">Protease</keyword>
<organism evidence="12">
    <name type="scientific">Anopheles sinensis</name>
    <name type="common">Mosquito</name>
    <dbReference type="NCBI Taxonomy" id="74873"/>
    <lineage>
        <taxon>Eukaryota</taxon>
        <taxon>Metazoa</taxon>
        <taxon>Ecdysozoa</taxon>
        <taxon>Arthropoda</taxon>
        <taxon>Hexapoda</taxon>
        <taxon>Insecta</taxon>
        <taxon>Pterygota</taxon>
        <taxon>Neoptera</taxon>
        <taxon>Endopterygota</taxon>
        <taxon>Diptera</taxon>
        <taxon>Nematocera</taxon>
        <taxon>Culicoidea</taxon>
        <taxon>Culicidae</taxon>
        <taxon>Anophelinae</taxon>
        <taxon>Anopheles</taxon>
    </lineage>
</organism>
<evidence type="ECO:0000256" key="4">
    <source>
        <dbReference type="ARBA" id="ARBA00022729"/>
    </source>
</evidence>
<dbReference type="InterPro" id="IPR018114">
    <property type="entry name" value="TRYPSIN_HIS"/>
</dbReference>
<dbReference type="GO" id="GO:0045087">
    <property type="term" value="P:innate immune response"/>
    <property type="evidence" value="ECO:0007669"/>
    <property type="project" value="UniProtKB-KW"/>
</dbReference>
<keyword evidence="5" id="KW-0391">Immunity</keyword>
<dbReference type="OrthoDB" id="547031at2759"/>
<dbReference type="InterPro" id="IPR001314">
    <property type="entry name" value="Peptidase_S1A"/>
</dbReference>
<protein>
    <submittedName>
        <fullName evidence="12">AGAP009211-PA-like protein</fullName>
    </submittedName>
</protein>
<proteinExistence type="inferred from homology"/>
<dbReference type="InterPro" id="IPR001254">
    <property type="entry name" value="Trypsin_dom"/>
</dbReference>
<evidence type="ECO:0000313" key="14">
    <source>
        <dbReference type="Proteomes" id="UP000030765"/>
    </source>
</evidence>
<keyword evidence="2" id="KW-0964">Secreted</keyword>
<name>A0A084WQM5_ANOSI</name>
<evidence type="ECO:0000259" key="11">
    <source>
        <dbReference type="PROSITE" id="PS50240"/>
    </source>
</evidence>
<dbReference type="Proteomes" id="UP000030765">
    <property type="component" value="Unassembled WGS sequence"/>
</dbReference>
<evidence type="ECO:0000313" key="12">
    <source>
        <dbReference type="EMBL" id="KFB52519.1"/>
    </source>
</evidence>
<dbReference type="EnsemblMetazoa" id="ASIC020767-RA">
    <property type="protein sequence ID" value="ASIC020767-PA"/>
    <property type="gene ID" value="ASIC020767"/>
</dbReference>
<evidence type="ECO:0000313" key="13">
    <source>
        <dbReference type="EnsemblMetazoa" id="ASIC020767-PA"/>
    </source>
</evidence>
<dbReference type="EMBL" id="KE525396">
    <property type="protein sequence ID" value="KFB52519.1"/>
    <property type="molecule type" value="Genomic_DNA"/>
</dbReference>
<reference evidence="13" key="2">
    <citation type="submission" date="2020-05" db="UniProtKB">
        <authorList>
            <consortium name="EnsemblMetazoa"/>
        </authorList>
    </citation>
    <scope>IDENTIFICATION</scope>
</reference>
<comment type="subcellular location">
    <subcellularLocation>
        <location evidence="1">Secreted</location>
    </subcellularLocation>
</comment>
<evidence type="ECO:0000256" key="8">
    <source>
        <dbReference type="ARBA" id="ARBA00024195"/>
    </source>
</evidence>
<dbReference type="VEuPathDB" id="VectorBase:ASIS012799"/>
<dbReference type="SMART" id="SM00020">
    <property type="entry name" value="Tryp_SPc"/>
    <property type="match status" value="1"/>
</dbReference>
<dbReference type="GO" id="GO:0006508">
    <property type="term" value="P:proteolysis"/>
    <property type="evidence" value="ECO:0007669"/>
    <property type="project" value="UniProtKB-KW"/>
</dbReference>
<evidence type="ECO:0000256" key="10">
    <source>
        <dbReference type="SAM" id="SignalP"/>
    </source>
</evidence>
<evidence type="ECO:0000256" key="5">
    <source>
        <dbReference type="ARBA" id="ARBA00022859"/>
    </source>
</evidence>
<dbReference type="SUPFAM" id="SSF50494">
    <property type="entry name" value="Trypsin-like serine proteases"/>
    <property type="match status" value="1"/>
</dbReference>
<evidence type="ECO:0000256" key="7">
    <source>
        <dbReference type="ARBA" id="ARBA00023180"/>
    </source>
</evidence>
<dbReference type="Pfam" id="PF00089">
    <property type="entry name" value="Trypsin"/>
    <property type="match status" value="2"/>
</dbReference>
<dbReference type="GO" id="GO:0005576">
    <property type="term" value="C:extracellular region"/>
    <property type="evidence" value="ECO:0007669"/>
    <property type="project" value="UniProtKB-SubCell"/>
</dbReference>
<keyword evidence="4 10" id="KW-0732">Signal</keyword>
<feature type="chain" id="PRO_5001785321" evidence="10">
    <location>
        <begin position="25"/>
        <end position="371"/>
    </location>
</feature>
<keyword evidence="3" id="KW-0399">Innate immunity</keyword>
<dbReference type="InterPro" id="IPR043504">
    <property type="entry name" value="Peptidase_S1_PA_chymotrypsin"/>
</dbReference>
<dbReference type="FunFam" id="2.40.10.10:FF:000028">
    <property type="entry name" value="Serine protease easter"/>
    <property type="match status" value="1"/>
</dbReference>
<reference evidence="12 14" key="1">
    <citation type="journal article" date="2014" name="BMC Genomics">
        <title>Genome sequence of Anopheles sinensis provides insight into genetics basis of mosquito competence for malaria parasites.</title>
        <authorList>
            <person name="Zhou D."/>
            <person name="Zhang D."/>
            <person name="Ding G."/>
            <person name="Shi L."/>
            <person name="Hou Q."/>
            <person name="Ye Y."/>
            <person name="Xu Y."/>
            <person name="Zhou H."/>
            <person name="Xiong C."/>
            <person name="Li S."/>
            <person name="Yu J."/>
            <person name="Hong S."/>
            <person name="Yu X."/>
            <person name="Zou P."/>
            <person name="Chen C."/>
            <person name="Chang X."/>
            <person name="Wang W."/>
            <person name="Lv Y."/>
            <person name="Sun Y."/>
            <person name="Ma L."/>
            <person name="Shen B."/>
            <person name="Zhu C."/>
        </authorList>
    </citation>
    <scope>NUCLEOTIDE SEQUENCE [LARGE SCALE GENOMIC DNA]</scope>
</reference>
<dbReference type="EMBL" id="ATLV01025639">
    <property type="status" value="NOT_ANNOTATED_CDS"/>
    <property type="molecule type" value="Genomic_DNA"/>
</dbReference>
<evidence type="ECO:0000256" key="6">
    <source>
        <dbReference type="ARBA" id="ARBA00023157"/>
    </source>
</evidence>
<dbReference type="Gene3D" id="2.40.10.10">
    <property type="entry name" value="Trypsin-like serine proteases"/>
    <property type="match status" value="2"/>
</dbReference>
<dbReference type="PROSITE" id="PS00134">
    <property type="entry name" value="TRYPSIN_HIS"/>
    <property type="match status" value="1"/>
</dbReference>
<dbReference type="VEuPathDB" id="VectorBase:ASIC020767"/>
<comment type="similarity">
    <text evidence="8">Belongs to the peptidase S1 family. CLIP subfamily.</text>
</comment>